<evidence type="ECO:0000313" key="2">
    <source>
        <dbReference type="Proteomes" id="UP000396835"/>
    </source>
</evidence>
<sequence>MPARNSLFPHCGYLFAPCVRLSAHCVFLFAPCEQKTFRVSHILITFINQLFYLCRTTSLYGPTSA</sequence>
<protein>
    <submittedName>
        <fullName evidence="1">Uncharacterized protein</fullName>
    </submittedName>
</protein>
<proteinExistence type="predicted"/>
<dbReference type="AlphaFoldDB" id="A0A449I0H5"/>
<accession>A0A449I0H5</accession>
<gene>
    <name evidence="1" type="ORF">NCTC7812_00419</name>
</gene>
<reference evidence="1 2" key="1">
    <citation type="submission" date="2019-02" db="EMBL/GenBank/DDBJ databases">
        <authorList>
            <consortium name="Pathogen Informatics"/>
        </authorList>
    </citation>
    <scope>NUCLEOTIDE SEQUENCE [LARGE SCALE GENOMIC DNA]</scope>
    <source>
        <strain evidence="1 2">3012STDY7078512</strain>
    </source>
</reference>
<organism evidence="1 2">
    <name type="scientific">Prevotella heparinolytica</name>
    <dbReference type="NCBI Taxonomy" id="28113"/>
    <lineage>
        <taxon>Bacteria</taxon>
        <taxon>Pseudomonadati</taxon>
        <taxon>Bacteroidota</taxon>
        <taxon>Bacteroidia</taxon>
        <taxon>Bacteroidales</taxon>
        <taxon>Bacteroidaceae</taxon>
        <taxon>Bacteroides</taxon>
    </lineage>
</organism>
<dbReference type="EMBL" id="CAACYH010000004">
    <property type="protein sequence ID" value="VFB12908.1"/>
    <property type="molecule type" value="Genomic_DNA"/>
</dbReference>
<dbReference type="Proteomes" id="UP000396835">
    <property type="component" value="Unassembled WGS sequence"/>
</dbReference>
<name>A0A449I0H5_9BACE</name>
<evidence type="ECO:0000313" key="1">
    <source>
        <dbReference type="EMBL" id="VFB12908.1"/>
    </source>
</evidence>